<protein>
    <submittedName>
        <fullName evidence="1">Uncharacterized protein</fullName>
    </submittedName>
</protein>
<gene>
    <name evidence="1" type="ORF">DFQ14_112121</name>
</gene>
<reference evidence="1 2" key="1">
    <citation type="submission" date="2018-07" db="EMBL/GenBank/DDBJ databases">
        <title>Genomic Encyclopedia of Type Strains, Phase III (KMG-III): the genomes of soil and plant-associated and newly described type strains.</title>
        <authorList>
            <person name="Whitman W."/>
        </authorList>
    </citation>
    <scope>NUCLEOTIDE SEQUENCE [LARGE SCALE GENOMIC DNA]</scope>
    <source>
        <strain evidence="1 2">CECT 8575</strain>
    </source>
</reference>
<dbReference type="Proteomes" id="UP000253495">
    <property type="component" value="Unassembled WGS sequence"/>
</dbReference>
<name>A0A368VMJ2_9ACTN</name>
<evidence type="ECO:0000313" key="1">
    <source>
        <dbReference type="EMBL" id="RCW40240.1"/>
    </source>
</evidence>
<dbReference type="AlphaFoldDB" id="A0A368VMJ2"/>
<organism evidence="1 2">
    <name type="scientific">Halopolyspora algeriensis</name>
    <dbReference type="NCBI Taxonomy" id="1500506"/>
    <lineage>
        <taxon>Bacteria</taxon>
        <taxon>Bacillati</taxon>
        <taxon>Actinomycetota</taxon>
        <taxon>Actinomycetes</taxon>
        <taxon>Actinomycetes incertae sedis</taxon>
        <taxon>Halopolyspora</taxon>
    </lineage>
</organism>
<sequence>MAGSNLRERGVSEHETSLLCHELLLRLAGRLPDEQLWRYRDWLAGDAAEVVARSLPRDLVRERIMLTDADHRLLSDAVLPLGADPAVVDAVLPGDEPRWDDCTFAAESPAGGTGDSEVLVLGATLRGRQGIHEVRSAWRSRAGGAVAAGLERVVVVTASADFAELAGEIQRILRALGEQEPRVEVLTPEMEPTVYHRAALAESVPICAGAEELVGHRAYE</sequence>
<accession>A0A368VMJ2</accession>
<keyword evidence="2" id="KW-1185">Reference proteome</keyword>
<proteinExistence type="predicted"/>
<dbReference type="EMBL" id="QPJC01000012">
    <property type="protein sequence ID" value="RCW40240.1"/>
    <property type="molecule type" value="Genomic_DNA"/>
</dbReference>
<comment type="caution">
    <text evidence="1">The sequence shown here is derived from an EMBL/GenBank/DDBJ whole genome shotgun (WGS) entry which is preliminary data.</text>
</comment>
<evidence type="ECO:0000313" key="2">
    <source>
        <dbReference type="Proteomes" id="UP000253495"/>
    </source>
</evidence>